<evidence type="ECO:0000256" key="1">
    <source>
        <dbReference type="SAM" id="SignalP"/>
    </source>
</evidence>
<gene>
    <name evidence="2" type="ORF">K504DRAFT_11946</name>
</gene>
<dbReference type="EMBL" id="MU005764">
    <property type="protein sequence ID" value="KAF2714834.1"/>
    <property type="molecule type" value="Genomic_DNA"/>
</dbReference>
<dbReference type="Proteomes" id="UP000799428">
    <property type="component" value="Unassembled WGS sequence"/>
</dbReference>
<feature type="chain" id="PRO_5026128418" description="Secreted protein" evidence="1">
    <location>
        <begin position="21"/>
        <end position="120"/>
    </location>
</feature>
<name>A0A6G1KPQ2_9PLEO</name>
<keyword evidence="1" id="KW-0732">Signal</keyword>
<evidence type="ECO:0000313" key="2">
    <source>
        <dbReference type="EMBL" id="KAF2714834.1"/>
    </source>
</evidence>
<proteinExistence type="predicted"/>
<sequence length="120" mass="12723">MVVGGGGWWWLVVVVMMMRGDDVGIVRAAADEVHGHRAVMRTWFLGCDGRAYMMLPACQRPPPPSPHLPPLRALPPLCPLLSAHCHLLSVLCALPAAFCTLAGGVPCQSVAVDPDSGRCG</sequence>
<keyword evidence="3" id="KW-1185">Reference proteome</keyword>
<evidence type="ECO:0008006" key="4">
    <source>
        <dbReference type="Google" id="ProtNLM"/>
    </source>
</evidence>
<feature type="signal peptide" evidence="1">
    <location>
        <begin position="1"/>
        <end position="20"/>
    </location>
</feature>
<evidence type="ECO:0000313" key="3">
    <source>
        <dbReference type="Proteomes" id="UP000799428"/>
    </source>
</evidence>
<organism evidence="2 3">
    <name type="scientific">Pleomassaria siparia CBS 279.74</name>
    <dbReference type="NCBI Taxonomy" id="1314801"/>
    <lineage>
        <taxon>Eukaryota</taxon>
        <taxon>Fungi</taxon>
        <taxon>Dikarya</taxon>
        <taxon>Ascomycota</taxon>
        <taxon>Pezizomycotina</taxon>
        <taxon>Dothideomycetes</taxon>
        <taxon>Pleosporomycetidae</taxon>
        <taxon>Pleosporales</taxon>
        <taxon>Pleomassariaceae</taxon>
        <taxon>Pleomassaria</taxon>
    </lineage>
</organism>
<accession>A0A6G1KPQ2</accession>
<protein>
    <recommendedName>
        <fullName evidence="4">Secreted protein</fullName>
    </recommendedName>
</protein>
<reference evidence="2" key="1">
    <citation type="journal article" date="2020" name="Stud. Mycol.">
        <title>101 Dothideomycetes genomes: a test case for predicting lifestyles and emergence of pathogens.</title>
        <authorList>
            <person name="Haridas S."/>
            <person name="Albert R."/>
            <person name="Binder M."/>
            <person name="Bloem J."/>
            <person name="Labutti K."/>
            <person name="Salamov A."/>
            <person name="Andreopoulos B."/>
            <person name="Baker S."/>
            <person name="Barry K."/>
            <person name="Bills G."/>
            <person name="Bluhm B."/>
            <person name="Cannon C."/>
            <person name="Castanera R."/>
            <person name="Culley D."/>
            <person name="Daum C."/>
            <person name="Ezra D."/>
            <person name="Gonzalez J."/>
            <person name="Henrissat B."/>
            <person name="Kuo A."/>
            <person name="Liang C."/>
            <person name="Lipzen A."/>
            <person name="Lutzoni F."/>
            <person name="Magnuson J."/>
            <person name="Mondo S."/>
            <person name="Nolan M."/>
            <person name="Ohm R."/>
            <person name="Pangilinan J."/>
            <person name="Park H.-J."/>
            <person name="Ramirez L."/>
            <person name="Alfaro M."/>
            <person name="Sun H."/>
            <person name="Tritt A."/>
            <person name="Yoshinaga Y."/>
            <person name="Zwiers L.-H."/>
            <person name="Turgeon B."/>
            <person name="Goodwin S."/>
            <person name="Spatafora J."/>
            <person name="Crous P."/>
            <person name="Grigoriev I."/>
        </authorList>
    </citation>
    <scope>NUCLEOTIDE SEQUENCE</scope>
    <source>
        <strain evidence="2">CBS 279.74</strain>
    </source>
</reference>
<dbReference type="AlphaFoldDB" id="A0A6G1KPQ2"/>